<keyword evidence="2" id="KW-1185">Reference proteome</keyword>
<protein>
    <submittedName>
        <fullName evidence="1">Uncharacterized protein</fullName>
    </submittedName>
</protein>
<dbReference type="AlphaFoldDB" id="A0AAD6QLT8"/>
<dbReference type="Proteomes" id="UP001164929">
    <property type="component" value="Chromosome 6"/>
</dbReference>
<dbReference type="EMBL" id="JAQIZT010000006">
    <property type="protein sequence ID" value="KAJ6992574.1"/>
    <property type="molecule type" value="Genomic_DNA"/>
</dbReference>
<reference evidence="1" key="1">
    <citation type="journal article" date="2023" name="Mol. Ecol. Resour.">
        <title>Chromosome-level genome assembly of a triploid poplar Populus alba 'Berolinensis'.</title>
        <authorList>
            <person name="Chen S."/>
            <person name="Yu Y."/>
            <person name="Wang X."/>
            <person name="Wang S."/>
            <person name="Zhang T."/>
            <person name="Zhou Y."/>
            <person name="He R."/>
            <person name="Meng N."/>
            <person name="Wang Y."/>
            <person name="Liu W."/>
            <person name="Liu Z."/>
            <person name="Liu J."/>
            <person name="Guo Q."/>
            <person name="Huang H."/>
            <person name="Sederoff R.R."/>
            <person name="Wang G."/>
            <person name="Qu G."/>
            <person name="Chen S."/>
        </authorList>
    </citation>
    <scope>NUCLEOTIDE SEQUENCE</scope>
    <source>
        <strain evidence="1">SC-2020</strain>
    </source>
</reference>
<gene>
    <name evidence="1" type="ORF">NC653_015845</name>
</gene>
<proteinExistence type="predicted"/>
<evidence type="ECO:0000313" key="2">
    <source>
        <dbReference type="Proteomes" id="UP001164929"/>
    </source>
</evidence>
<organism evidence="1 2">
    <name type="scientific">Populus alba x Populus x berolinensis</name>
    <dbReference type="NCBI Taxonomy" id="444605"/>
    <lineage>
        <taxon>Eukaryota</taxon>
        <taxon>Viridiplantae</taxon>
        <taxon>Streptophyta</taxon>
        <taxon>Embryophyta</taxon>
        <taxon>Tracheophyta</taxon>
        <taxon>Spermatophyta</taxon>
        <taxon>Magnoliopsida</taxon>
        <taxon>eudicotyledons</taxon>
        <taxon>Gunneridae</taxon>
        <taxon>Pentapetalae</taxon>
        <taxon>rosids</taxon>
        <taxon>fabids</taxon>
        <taxon>Malpighiales</taxon>
        <taxon>Salicaceae</taxon>
        <taxon>Saliceae</taxon>
        <taxon>Populus</taxon>
    </lineage>
</organism>
<evidence type="ECO:0000313" key="1">
    <source>
        <dbReference type="EMBL" id="KAJ6992574.1"/>
    </source>
</evidence>
<accession>A0AAD6QLT8</accession>
<sequence>MPDSFNNSLKGGSLLC</sequence>
<comment type="caution">
    <text evidence="1">The sequence shown here is derived from an EMBL/GenBank/DDBJ whole genome shotgun (WGS) entry which is preliminary data.</text>
</comment>
<name>A0AAD6QLT8_9ROSI</name>